<dbReference type="Proteomes" id="UP001148662">
    <property type="component" value="Unassembled WGS sequence"/>
</dbReference>
<protein>
    <submittedName>
        <fullName evidence="1">Uncharacterized protein</fullName>
    </submittedName>
</protein>
<proteinExistence type="predicted"/>
<name>A0ACC1T1N3_9APHY</name>
<gene>
    <name evidence="1" type="ORF">NM688_g4955</name>
</gene>
<evidence type="ECO:0000313" key="1">
    <source>
        <dbReference type="EMBL" id="KAJ3551009.1"/>
    </source>
</evidence>
<sequence>MSKQRIRIYTEQDVAEHCTYQSCWISFNGKVYDVTKFLADHPGGDDLILGYAGKDIGKIMKDSASHDHSESAFDMLEEFAIGRVGVGEISVSDDWVAEDDFEPEETDTAKDFEKNEFLDLRRPMLPQVWFANFSKSYYLQQVHQPRHLTESALLFGPAYLEVFSKTAWYVIPTIWLPIAAYLYIRSTLQFTLDLSSVTPIPASTIVKTTICFLFGNLVWTFLEYMLHRFLFHLDYYLPDHPAALTLHFVLHGIHHYLPMDRLRLVMPPALFAILSFPFTQLAHLIFPGAIGNGIIAGAYVFYVLYDCMHYALHHTRLPLYMKEMKKYHLAHHYKNFDLGFGVTSKMWDYVFNTVVPRARNPSPSLPPYLPNPGFTSFIRVGAWMLQRSFSLFLFLLLFDLALGHTVVGMDPTPNVPPDDTYTKHSHPGAKRLDVEGYPVAPSELELEQVHVYVRHGERTPVRIRMSEPPASIPQSWMLCHTARRFSAAVASNATYGSNEELPLRRVVEREDGSLSPGECMLGELTDVGRQTTYDFGLGLRRLQLTEYVRLGFLPDTIHSDNDVYFRSTNVPRTVESLHQIIHGLYPAVKCHDSFAPQIRIRNAIHENLFGNTGACKRLEILELGFARAAAASWNRVLEPLDDKVSKYIGGNPIRLDGKPRASGVLDTVRAAVANNVSVPRELTDRNVIDVIEKAVVHEWFGGYSTDEVRRLGMGRLLSDISVKMQKKATQDEAPRILVHSTHDTTLAAICATFDVFDEKWPAFTSYISFELFRKYDNESSAPSPWQTILSPFRRPDISNHYVRMRYQNRNMILPMCQAEGKHLPGHPEFCTLAAFRDRVKELTPVDWTAECSPGAVARP</sequence>
<reference evidence="1" key="1">
    <citation type="submission" date="2022-07" db="EMBL/GenBank/DDBJ databases">
        <title>Genome Sequence of Phlebia brevispora.</title>
        <authorList>
            <person name="Buettner E."/>
        </authorList>
    </citation>
    <scope>NUCLEOTIDE SEQUENCE</scope>
    <source>
        <strain evidence="1">MPL23</strain>
    </source>
</reference>
<accession>A0ACC1T1N3</accession>
<comment type="caution">
    <text evidence="1">The sequence shown here is derived from an EMBL/GenBank/DDBJ whole genome shotgun (WGS) entry which is preliminary data.</text>
</comment>
<keyword evidence="2" id="KW-1185">Reference proteome</keyword>
<evidence type="ECO:0000313" key="2">
    <source>
        <dbReference type="Proteomes" id="UP001148662"/>
    </source>
</evidence>
<organism evidence="1 2">
    <name type="scientific">Phlebia brevispora</name>
    <dbReference type="NCBI Taxonomy" id="194682"/>
    <lineage>
        <taxon>Eukaryota</taxon>
        <taxon>Fungi</taxon>
        <taxon>Dikarya</taxon>
        <taxon>Basidiomycota</taxon>
        <taxon>Agaricomycotina</taxon>
        <taxon>Agaricomycetes</taxon>
        <taxon>Polyporales</taxon>
        <taxon>Meruliaceae</taxon>
        <taxon>Phlebia</taxon>
    </lineage>
</organism>
<dbReference type="EMBL" id="JANHOG010000870">
    <property type="protein sequence ID" value="KAJ3551009.1"/>
    <property type="molecule type" value="Genomic_DNA"/>
</dbReference>